<comment type="caution">
    <text evidence="2">The sequence shown here is derived from an EMBL/GenBank/DDBJ whole genome shotgun (WGS) entry which is preliminary data.</text>
</comment>
<name>A0ABU7W170_9BACL</name>
<dbReference type="CDD" id="cd04301">
    <property type="entry name" value="NAT_SF"/>
    <property type="match status" value="1"/>
</dbReference>
<sequence>MIVRLSLQDPEVVEQLWSLEHAAYRMEAAAIGLIEYPPLPETFDSIRSSGDHFYGILADDGELLGAIVVTPAASPDCLEIARLMIHPDHLRQGIGASLLKYVLDSHPDTNTFIVTAGTRNTPAVSLYRKFGFVPGESVTSAAGANLTVFRYHRS</sequence>
<protein>
    <submittedName>
        <fullName evidence="2">GNAT family N-acetyltransferase</fullName>
    </submittedName>
</protein>
<keyword evidence="3" id="KW-1185">Reference proteome</keyword>
<dbReference type="EMBL" id="JAZHPZ010000027">
    <property type="protein sequence ID" value="MEF2969288.1"/>
    <property type="molecule type" value="Genomic_DNA"/>
</dbReference>
<evidence type="ECO:0000259" key="1">
    <source>
        <dbReference type="PROSITE" id="PS51186"/>
    </source>
</evidence>
<organism evidence="2 3">
    <name type="scientific">Paenibacillus haidiansis</name>
    <dbReference type="NCBI Taxonomy" id="1574488"/>
    <lineage>
        <taxon>Bacteria</taxon>
        <taxon>Bacillati</taxon>
        <taxon>Bacillota</taxon>
        <taxon>Bacilli</taxon>
        <taxon>Bacillales</taxon>
        <taxon>Paenibacillaceae</taxon>
        <taxon>Paenibacillus</taxon>
    </lineage>
</organism>
<evidence type="ECO:0000313" key="2">
    <source>
        <dbReference type="EMBL" id="MEF2969288.1"/>
    </source>
</evidence>
<evidence type="ECO:0000313" key="3">
    <source>
        <dbReference type="Proteomes" id="UP001306950"/>
    </source>
</evidence>
<reference evidence="2 3" key="1">
    <citation type="submission" date="2024-02" db="EMBL/GenBank/DDBJ databases">
        <title>A nitrogen-fixing paenibacillus bacterium.</title>
        <authorList>
            <person name="Zhang W.L."/>
            <person name="Chen S.F."/>
        </authorList>
    </citation>
    <scope>NUCLEOTIDE SEQUENCE [LARGE SCALE GENOMIC DNA]</scope>
    <source>
        <strain evidence="2 3">M1</strain>
    </source>
</reference>
<proteinExistence type="predicted"/>
<dbReference type="Proteomes" id="UP001306950">
    <property type="component" value="Unassembled WGS sequence"/>
</dbReference>
<dbReference type="PROSITE" id="PS51186">
    <property type="entry name" value="GNAT"/>
    <property type="match status" value="1"/>
</dbReference>
<feature type="domain" description="N-acetyltransferase" evidence="1">
    <location>
        <begin position="3"/>
        <end position="154"/>
    </location>
</feature>
<dbReference type="InterPro" id="IPR016181">
    <property type="entry name" value="Acyl_CoA_acyltransferase"/>
</dbReference>
<dbReference type="Pfam" id="PF00583">
    <property type="entry name" value="Acetyltransf_1"/>
    <property type="match status" value="1"/>
</dbReference>
<dbReference type="RefSeq" id="WP_331849380.1">
    <property type="nucleotide sequence ID" value="NZ_JAZHPZ010000027.1"/>
</dbReference>
<dbReference type="InterPro" id="IPR000182">
    <property type="entry name" value="GNAT_dom"/>
</dbReference>
<gene>
    <name evidence="2" type="ORF">V3851_26295</name>
</gene>
<dbReference type="Gene3D" id="3.40.630.30">
    <property type="match status" value="1"/>
</dbReference>
<dbReference type="SUPFAM" id="SSF55729">
    <property type="entry name" value="Acyl-CoA N-acyltransferases (Nat)"/>
    <property type="match status" value="1"/>
</dbReference>
<accession>A0ABU7W170</accession>